<organism evidence="4">
    <name type="scientific">Oryza brachyantha</name>
    <name type="common">malo sina</name>
    <dbReference type="NCBI Taxonomy" id="4533"/>
    <lineage>
        <taxon>Eukaryota</taxon>
        <taxon>Viridiplantae</taxon>
        <taxon>Streptophyta</taxon>
        <taxon>Embryophyta</taxon>
        <taxon>Tracheophyta</taxon>
        <taxon>Spermatophyta</taxon>
        <taxon>Magnoliopsida</taxon>
        <taxon>Liliopsida</taxon>
        <taxon>Poales</taxon>
        <taxon>Poaceae</taxon>
        <taxon>BOP clade</taxon>
        <taxon>Oryzoideae</taxon>
        <taxon>Oryzeae</taxon>
        <taxon>Oryzinae</taxon>
        <taxon>Oryza</taxon>
    </lineage>
</organism>
<evidence type="ECO:0000313" key="4">
    <source>
        <dbReference type="EnsemblPlants" id="OB04G32890.1"/>
    </source>
</evidence>
<protein>
    <recommendedName>
        <fullName evidence="3">Lipocalin/cytosolic fatty-acid binding domain-containing protein</fullName>
    </recommendedName>
</protein>
<dbReference type="OMA" id="MMRGMSA"/>
<dbReference type="PANTHER" id="PTHR11430">
    <property type="entry name" value="LIPOCALIN"/>
    <property type="match status" value="1"/>
</dbReference>
<accession>J3M1L4</accession>
<gene>
    <name evidence="4" type="primary">LOC102722575</name>
</gene>
<feature type="signal peptide" evidence="2">
    <location>
        <begin position="1"/>
        <end position="18"/>
    </location>
</feature>
<comment type="similarity">
    <text evidence="1">Belongs to the calycin superfamily. Lipocalin family.</text>
</comment>
<evidence type="ECO:0000256" key="1">
    <source>
        <dbReference type="ARBA" id="ARBA00006889"/>
    </source>
</evidence>
<dbReference type="PROSITE" id="PS00213">
    <property type="entry name" value="LIPOCALIN"/>
    <property type="match status" value="1"/>
</dbReference>
<evidence type="ECO:0000256" key="2">
    <source>
        <dbReference type="SAM" id="SignalP"/>
    </source>
</evidence>
<dbReference type="InterPro" id="IPR012674">
    <property type="entry name" value="Calycin"/>
</dbReference>
<dbReference type="EnsemblPlants" id="OB04G32890.1">
    <property type="protein sequence ID" value="OB04G32890.1"/>
    <property type="gene ID" value="OB04G32890"/>
</dbReference>
<dbReference type="Pfam" id="PF08212">
    <property type="entry name" value="Lipocalin_2"/>
    <property type="match status" value="1"/>
</dbReference>
<feature type="domain" description="Lipocalin/cytosolic fatty-acid binding" evidence="3">
    <location>
        <begin position="128"/>
        <end position="288"/>
    </location>
</feature>
<dbReference type="InterPro" id="IPR002345">
    <property type="entry name" value="Lipocalin"/>
</dbReference>
<dbReference type="HOGENOM" id="CLU_072934_0_0_1"/>
<dbReference type="KEGG" id="obr:102722575"/>
<dbReference type="GeneID" id="102722575"/>
<proteinExistence type="inferred from homology"/>
<dbReference type="STRING" id="4533.J3M1L4"/>
<dbReference type="RefSeq" id="XP_006653788.1">
    <property type="nucleotide sequence ID" value="XM_006653725.3"/>
</dbReference>
<dbReference type="InterPro" id="IPR000566">
    <property type="entry name" value="Lipocln_cytosolic_FA-bd_dom"/>
</dbReference>
<dbReference type="AlphaFoldDB" id="J3M1L4"/>
<dbReference type="Gene3D" id="2.40.128.20">
    <property type="match status" value="1"/>
</dbReference>
<feature type="chain" id="PRO_5003774211" description="Lipocalin/cytosolic fatty-acid binding domain-containing protein" evidence="2">
    <location>
        <begin position="19"/>
        <end position="345"/>
    </location>
</feature>
<reference evidence="4" key="2">
    <citation type="submission" date="2013-04" db="UniProtKB">
        <authorList>
            <consortium name="EnsemblPlants"/>
        </authorList>
    </citation>
    <scope>IDENTIFICATION</scope>
</reference>
<dbReference type="SUPFAM" id="SSF50814">
    <property type="entry name" value="Lipocalins"/>
    <property type="match status" value="1"/>
</dbReference>
<dbReference type="OrthoDB" id="565904at2759"/>
<name>J3M1L4_ORYBR</name>
<evidence type="ECO:0000259" key="3">
    <source>
        <dbReference type="Pfam" id="PF08212"/>
    </source>
</evidence>
<dbReference type="PANTHER" id="PTHR11430:SF32">
    <property type="entry name" value="CHLOROPLASTIC LIPOCALIN"/>
    <property type="match status" value="1"/>
</dbReference>
<reference evidence="4" key="1">
    <citation type="journal article" date="2013" name="Nat. Commun.">
        <title>Whole-genome sequencing of Oryza brachyantha reveals mechanisms underlying Oryza genome evolution.</title>
        <authorList>
            <person name="Chen J."/>
            <person name="Huang Q."/>
            <person name="Gao D."/>
            <person name="Wang J."/>
            <person name="Lang Y."/>
            <person name="Liu T."/>
            <person name="Li B."/>
            <person name="Bai Z."/>
            <person name="Luis Goicoechea J."/>
            <person name="Liang C."/>
            <person name="Chen C."/>
            <person name="Zhang W."/>
            <person name="Sun S."/>
            <person name="Liao Y."/>
            <person name="Zhang X."/>
            <person name="Yang L."/>
            <person name="Song C."/>
            <person name="Wang M."/>
            <person name="Shi J."/>
            <person name="Liu G."/>
            <person name="Liu J."/>
            <person name="Zhou H."/>
            <person name="Zhou W."/>
            <person name="Yu Q."/>
            <person name="An N."/>
            <person name="Chen Y."/>
            <person name="Cai Q."/>
            <person name="Wang B."/>
            <person name="Liu B."/>
            <person name="Min J."/>
            <person name="Huang Y."/>
            <person name="Wu H."/>
            <person name="Li Z."/>
            <person name="Zhang Y."/>
            <person name="Yin Y."/>
            <person name="Song W."/>
            <person name="Jiang J."/>
            <person name="Jackson S.A."/>
            <person name="Wing R.A."/>
            <person name="Wang J."/>
            <person name="Chen M."/>
        </authorList>
    </citation>
    <scope>NUCLEOTIDE SEQUENCE [LARGE SCALE GENOMIC DNA]</scope>
    <source>
        <strain evidence="4">cv. IRGC 101232</strain>
    </source>
</reference>
<dbReference type="InterPro" id="IPR022272">
    <property type="entry name" value="Lipocalin_CS"/>
</dbReference>
<dbReference type="Gramene" id="OB04G32890.1">
    <property type="protein sequence ID" value="OB04G32890.1"/>
    <property type="gene ID" value="OB04G32890"/>
</dbReference>
<dbReference type="Proteomes" id="UP000006038">
    <property type="component" value="Chromosome 4"/>
</dbReference>
<dbReference type="GO" id="GO:0036094">
    <property type="term" value="F:small molecule binding"/>
    <property type="evidence" value="ECO:0007669"/>
    <property type="project" value="InterPro"/>
</dbReference>
<keyword evidence="5" id="KW-1185">Reference proteome</keyword>
<sequence length="345" mass="38175">MALPRAALLLGSPYSLVAAPNPARPSSRRKCSPAGRNNFRCSLHDKAPLNTHGVSTRLLSCLAASLVFISPPCQAIPAEAFARPKLCQIADVAAIDKDAVPLKFDSPSDEGSIELMMRGMTAKNFDPIRYSGRWFEVASLKRGFAGQGQEDCHCTQGVYSFDEKSRSIQVDTFCVHGGPDGYITGIRGRVQCLSQEDMANAETDLERQEMIQGKCFLRFPTLPFIPKEPYDVLATDYDNYAVVSGAKDTSFIQIYSRTPNPGPEFIEKYKSYTADFGYDPSKIKDTPQDCETMSMDQLGQMMSMPGMSEALTNQFPDLKLNAPVAFNPFTSVFETLKKLVELYFK</sequence>
<evidence type="ECO:0000313" key="5">
    <source>
        <dbReference type="Proteomes" id="UP000006038"/>
    </source>
</evidence>
<keyword evidence="2" id="KW-0732">Signal</keyword>
<dbReference type="eggNOG" id="KOG4824">
    <property type="taxonomic scope" value="Eukaryota"/>
</dbReference>